<dbReference type="Gene3D" id="3.40.50.720">
    <property type="entry name" value="NAD(P)-binding Rossmann-like Domain"/>
    <property type="match status" value="1"/>
</dbReference>
<dbReference type="SUPFAM" id="SSF51735">
    <property type="entry name" value="NAD(P)-binding Rossmann-fold domains"/>
    <property type="match status" value="1"/>
</dbReference>
<dbReference type="InterPro" id="IPR036291">
    <property type="entry name" value="NAD(P)-bd_dom_sf"/>
</dbReference>
<evidence type="ECO:0000313" key="2">
    <source>
        <dbReference type="EMBL" id="MBP1893933.1"/>
    </source>
</evidence>
<evidence type="ECO:0000259" key="1">
    <source>
        <dbReference type="Pfam" id="PF13460"/>
    </source>
</evidence>
<name>A0ABS4FCE9_9BACL</name>
<dbReference type="EMBL" id="JAGGKI010000007">
    <property type="protein sequence ID" value="MBP1893933.1"/>
    <property type="molecule type" value="Genomic_DNA"/>
</dbReference>
<dbReference type="InterPro" id="IPR051606">
    <property type="entry name" value="Polyketide_Oxido-like"/>
</dbReference>
<proteinExistence type="predicted"/>
<dbReference type="Proteomes" id="UP000706926">
    <property type="component" value="Unassembled WGS sequence"/>
</dbReference>
<dbReference type="PANTHER" id="PTHR43355:SF2">
    <property type="entry name" value="FLAVIN REDUCTASE (NADPH)"/>
    <property type="match status" value="1"/>
</dbReference>
<protein>
    <submittedName>
        <fullName evidence="2">NADH-flavin reductase</fullName>
    </submittedName>
</protein>
<evidence type="ECO:0000313" key="3">
    <source>
        <dbReference type="Proteomes" id="UP000706926"/>
    </source>
</evidence>
<reference evidence="2 3" key="1">
    <citation type="submission" date="2021-03" db="EMBL/GenBank/DDBJ databases">
        <title>Genomic Encyclopedia of Type Strains, Phase IV (KMG-IV): sequencing the most valuable type-strain genomes for metagenomic binning, comparative biology and taxonomic classification.</title>
        <authorList>
            <person name="Goeker M."/>
        </authorList>
    </citation>
    <scope>NUCLEOTIDE SEQUENCE [LARGE SCALE GENOMIC DNA]</scope>
    <source>
        <strain evidence="2 3">DSM 15596</strain>
    </source>
</reference>
<feature type="domain" description="NAD(P)-binding" evidence="1">
    <location>
        <begin position="7"/>
        <end position="189"/>
    </location>
</feature>
<accession>A0ABS4FCE9</accession>
<organism evidence="2 3">
    <name type="scientific">Paenibacillus lactis</name>
    <dbReference type="NCBI Taxonomy" id="228574"/>
    <lineage>
        <taxon>Bacteria</taxon>
        <taxon>Bacillati</taxon>
        <taxon>Bacillota</taxon>
        <taxon>Bacilli</taxon>
        <taxon>Bacillales</taxon>
        <taxon>Paenibacillaceae</taxon>
        <taxon>Paenibacillus</taxon>
    </lineage>
</organism>
<dbReference type="GeneID" id="95404997"/>
<keyword evidence="3" id="KW-1185">Reference proteome</keyword>
<dbReference type="RefSeq" id="WP_210094901.1">
    <property type="nucleotide sequence ID" value="NZ_BOSA01000003.1"/>
</dbReference>
<dbReference type="InterPro" id="IPR016040">
    <property type="entry name" value="NAD(P)-bd_dom"/>
</dbReference>
<gene>
    <name evidence="2" type="ORF">J2Z18_003036</name>
</gene>
<sequence>MRITVIGSTSPTGLEVLRNGIARGDELVAFTRRPNVLKSFQGITKIVTGDGIHLSDLQHAINGSEGVIAIVGGKANVAAVIQNVIQAMQEAKVRRLVFVSSYLLEAKRPWPTVLVARWIFRRDLAELREAENVIRSCGLNWTIYRPTQLNDKPATGRWRIQERGNDFKSGPYQISRADLAAALLDAVTKDAYDRGIYSVTWGK</sequence>
<dbReference type="Pfam" id="PF13460">
    <property type="entry name" value="NAD_binding_10"/>
    <property type="match status" value="1"/>
</dbReference>
<comment type="caution">
    <text evidence="2">The sequence shown here is derived from an EMBL/GenBank/DDBJ whole genome shotgun (WGS) entry which is preliminary data.</text>
</comment>
<dbReference type="PANTHER" id="PTHR43355">
    <property type="entry name" value="FLAVIN REDUCTASE (NADPH)"/>
    <property type="match status" value="1"/>
</dbReference>